<evidence type="ECO:0000313" key="3">
    <source>
        <dbReference type="EMBL" id="QUS39406.1"/>
    </source>
</evidence>
<protein>
    <submittedName>
        <fullName evidence="3">DUF3325 domain-containing protein</fullName>
    </submittedName>
</protein>
<name>A0ABX8A6N7_9BRAD</name>
<feature type="chain" id="PRO_5047152574" evidence="2">
    <location>
        <begin position="21"/>
        <end position="99"/>
    </location>
</feature>
<gene>
    <name evidence="3" type="ORF">RPMA_11580</name>
</gene>
<dbReference type="Proteomes" id="UP000682843">
    <property type="component" value="Chromosome"/>
</dbReference>
<dbReference type="RefSeq" id="WP_211912948.1">
    <property type="nucleotide sequence ID" value="NZ_CP036498.1"/>
</dbReference>
<keyword evidence="1" id="KW-0812">Transmembrane</keyword>
<sequence>MSHLFALMLCVAGFASLALATHRQQRDVFKRALRPAMTYALRTVGSCALLLALGVLVAQAGWGLGLVMFSGHTSLAAGVVLVALIARMRMSSPSARRSN</sequence>
<feature type="transmembrane region" description="Helical" evidence="1">
    <location>
        <begin position="36"/>
        <end position="57"/>
    </location>
</feature>
<keyword evidence="4" id="KW-1185">Reference proteome</keyword>
<evidence type="ECO:0000256" key="2">
    <source>
        <dbReference type="SAM" id="SignalP"/>
    </source>
</evidence>
<feature type="signal peptide" evidence="2">
    <location>
        <begin position="1"/>
        <end position="20"/>
    </location>
</feature>
<dbReference type="EMBL" id="CP036498">
    <property type="protein sequence ID" value="QUS39406.1"/>
    <property type="molecule type" value="Genomic_DNA"/>
</dbReference>
<keyword evidence="1" id="KW-1133">Transmembrane helix</keyword>
<keyword evidence="2" id="KW-0732">Signal</keyword>
<evidence type="ECO:0000313" key="4">
    <source>
        <dbReference type="Proteomes" id="UP000682843"/>
    </source>
</evidence>
<accession>A0ABX8A6N7</accession>
<proteinExistence type="predicted"/>
<feature type="transmembrane region" description="Helical" evidence="1">
    <location>
        <begin position="64"/>
        <end position="86"/>
    </location>
</feature>
<evidence type="ECO:0000256" key="1">
    <source>
        <dbReference type="SAM" id="Phobius"/>
    </source>
</evidence>
<dbReference type="InterPro" id="IPR021762">
    <property type="entry name" value="DUF3325"/>
</dbReference>
<keyword evidence="1" id="KW-0472">Membrane</keyword>
<reference evidence="3 4" key="1">
    <citation type="submission" date="2019-02" db="EMBL/GenBank/DDBJ databases">
        <title>Emended description of the genus Rhodopseudomonas and description of Rhodopseudomonas albus sp. nov., a non-phototrophic, heavy-metal-tolerant bacterium isolated from garden soil.</title>
        <authorList>
            <person name="Bao Z."/>
            <person name="Cao W.W."/>
            <person name="Sato Y."/>
            <person name="Nishizawa T."/>
            <person name="Zhao J."/>
            <person name="Guo Y."/>
            <person name="Ohta H."/>
        </authorList>
    </citation>
    <scope>NUCLEOTIDE SEQUENCE [LARGE SCALE GENOMIC DNA]</scope>
    <source>
        <strain evidence="3 4">SK50-23</strain>
    </source>
</reference>
<dbReference type="Pfam" id="PF11804">
    <property type="entry name" value="DUF3325"/>
    <property type="match status" value="1"/>
</dbReference>
<organism evidence="3 4">
    <name type="scientific">Tardiphaga alba</name>
    <dbReference type="NCBI Taxonomy" id="340268"/>
    <lineage>
        <taxon>Bacteria</taxon>
        <taxon>Pseudomonadati</taxon>
        <taxon>Pseudomonadota</taxon>
        <taxon>Alphaproteobacteria</taxon>
        <taxon>Hyphomicrobiales</taxon>
        <taxon>Nitrobacteraceae</taxon>
        <taxon>Tardiphaga</taxon>
    </lineage>
</organism>